<evidence type="ECO:0000259" key="1">
    <source>
        <dbReference type="Pfam" id="PF00535"/>
    </source>
</evidence>
<dbReference type="PANTHER" id="PTHR43685:SF3">
    <property type="entry name" value="SLR2126 PROTEIN"/>
    <property type="match status" value="1"/>
</dbReference>
<protein>
    <submittedName>
        <fullName evidence="2">Glycosyltransferase</fullName>
    </submittedName>
</protein>
<dbReference type="RefSeq" id="WP_160776877.1">
    <property type="nucleotide sequence ID" value="NZ_WUMV01000008.1"/>
</dbReference>
<feature type="domain" description="Glycosyltransferase 2-like" evidence="1">
    <location>
        <begin position="5"/>
        <end position="135"/>
    </location>
</feature>
<comment type="caution">
    <text evidence="2">The sequence shown here is derived from an EMBL/GenBank/DDBJ whole genome shotgun (WGS) entry which is preliminary data.</text>
</comment>
<organism evidence="2 3">
    <name type="scientific">Stappia sediminis</name>
    <dbReference type="NCBI Taxonomy" id="2692190"/>
    <lineage>
        <taxon>Bacteria</taxon>
        <taxon>Pseudomonadati</taxon>
        <taxon>Pseudomonadota</taxon>
        <taxon>Alphaproteobacteria</taxon>
        <taxon>Hyphomicrobiales</taxon>
        <taxon>Stappiaceae</taxon>
        <taxon>Stappia</taxon>
    </lineage>
</organism>
<dbReference type="PANTHER" id="PTHR43685">
    <property type="entry name" value="GLYCOSYLTRANSFERASE"/>
    <property type="match status" value="1"/>
</dbReference>
<keyword evidence="3" id="KW-1185">Reference proteome</keyword>
<dbReference type="AlphaFoldDB" id="A0A7X3LWY6"/>
<dbReference type="Proteomes" id="UP000433101">
    <property type="component" value="Unassembled WGS sequence"/>
</dbReference>
<dbReference type="Gene3D" id="3.90.550.10">
    <property type="entry name" value="Spore Coat Polysaccharide Biosynthesis Protein SpsA, Chain A"/>
    <property type="match status" value="1"/>
</dbReference>
<dbReference type="CDD" id="cd00761">
    <property type="entry name" value="Glyco_tranf_GTA_type"/>
    <property type="match status" value="1"/>
</dbReference>
<name>A0A7X3LWY6_9HYPH</name>
<dbReference type="SUPFAM" id="SSF53448">
    <property type="entry name" value="Nucleotide-diphospho-sugar transferases"/>
    <property type="match status" value="1"/>
</dbReference>
<accession>A0A7X3LWY6</accession>
<dbReference type="EMBL" id="WUMV01000008">
    <property type="protein sequence ID" value="MXN66627.1"/>
    <property type="molecule type" value="Genomic_DNA"/>
</dbReference>
<dbReference type="InterPro" id="IPR029044">
    <property type="entry name" value="Nucleotide-diphossugar_trans"/>
</dbReference>
<evidence type="ECO:0000313" key="3">
    <source>
        <dbReference type="Proteomes" id="UP000433101"/>
    </source>
</evidence>
<dbReference type="InterPro" id="IPR001173">
    <property type="entry name" value="Glyco_trans_2-like"/>
</dbReference>
<keyword evidence="2" id="KW-0808">Transferase</keyword>
<proteinExistence type="predicted"/>
<gene>
    <name evidence="2" type="ORF">GR183_17050</name>
</gene>
<dbReference type="GO" id="GO:0016740">
    <property type="term" value="F:transferase activity"/>
    <property type="evidence" value="ECO:0007669"/>
    <property type="project" value="UniProtKB-KW"/>
</dbReference>
<dbReference type="Pfam" id="PF00535">
    <property type="entry name" value="Glycos_transf_2"/>
    <property type="match status" value="1"/>
</dbReference>
<dbReference type="InterPro" id="IPR050834">
    <property type="entry name" value="Glycosyltransf_2"/>
</dbReference>
<sequence>MAVISVVMCTVGKARSAADCVASVLAQTLADGMSLEIVVVDNSASGIAQHWVEAAAAAGDPVRYVHEPRPGISHARNAGVAEAKGEFLAFIDDDEVAEPDWLSNLFRALEAHSADIATGPVVPVFEGMDRLGFDPAPFFFGEREAMETGATLEAARTGNVLFRVGRCLSEPEPFNPKLGRSGGEDTDLTYRLHLKGRKIIWVADAVVHEYWPQEKASLPAFLRRKCVTARNTTFVRISHAARPGKVVLRTVAKALLQLAIFLPLSLVLYPVNRQRFAAAGLHVMSAVGKLTFWMRARYYGDAPEVAEPRAAEPEAAE</sequence>
<reference evidence="2 3" key="1">
    <citation type="submission" date="2019-12" db="EMBL/GenBank/DDBJ databases">
        <authorList>
            <person name="Li M."/>
        </authorList>
    </citation>
    <scope>NUCLEOTIDE SEQUENCE [LARGE SCALE GENOMIC DNA]</scope>
    <source>
        <strain evidence="2 3">GBMRC 2046</strain>
    </source>
</reference>
<evidence type="ECO:0000313" key="2">
    <source>
        <dbReference type="EMBL" id="MXN66627.1"/>
    </source>
</evidence>